<dbReference type="GO" id="GO:0005886">
    <property type="term" value="C:plasma membrane"/>
    <property type="evidence" value="ECO:0007669"/>
    <property type="project" value="UniProtKB-SubCell"/>
</dbReference>
<dbReference type="AlphaFoldDB" id="A0A3N6QRT3"/>
<evidence type="ECO:0000256" key="6">
    <source>
        <dbReference type="ARBA" id="ARBA00023065"/>
    </source>
</evidence>
<evidence type="ECO:0000256" key="9">
    <source>
        <dbReference type="SAM" id="Coils"/>
    </source>
</evidence>
<protein>
    <recommendedName>
        <fullName evidence="13">Bestrophin</fullName>
    </recommendedName>
</protein>
<evidence type="ECO:0000313" key="12">
    <source>
        <dbReference type="Proteomes" id="UP000269154"/>
    </source>
</evidence>
<keyword evidence="5 10" id="KW-1133">Transmembrane helix</keyword>
<keyword evidence="12" id="KW-1185">Reference proteome</keyword>
<keyword evidence="9" id="KW-0175">Coiled coil</keyword>
<evidence type="ECO:0000256" key="3">
    <source>
        <dbReference type="ARBA" id="ARBA00022475"/>
    </source>
</evidence>
<evidence type="ECO:0000256" key="2">
    <source>
        <dbReference type="ARBA" id="ARBA00022448"/>
    </source>
</evidence>
<evidence type="ECO:0000256" key="4">
    <source>
        <dbReference type="ARBA" id="ARBA00022692"/>
    </source>
</evidence>
<dbReference type="Proteomes" id="UP000269154">
    <property type="component" value="Unassembled WGS sequence"/>
</dbReference>
<sequence>MDDPRKSWFHIIFDFKSSVIPNIWLRVLVIMIFALLVTIAHGNNLPMNQPILGSIIPGIVLGLLLVFRTNTAYDRYWEGRKLIGLISKNCCIMAKNIIVFVPDNNSEDYAQKISYIKLLIALFIAVKLQVRKEKVNEEIKKYLSEVQCLELNSSNNMPLQITKWLTIYFDRLAKNSSINELTLISWNQKIEEIFIAFGGCQRIATTPIPKAYSIHLKHLLLIYCFAIPFQFVAELSWWTIPMSGIISFALLGIEAIGLEIENPFGYDSNDLPIDNIGKKMTEDILELINSGSFNNSELWEGWVSLQEIS</sequence>
<comment type="similarity">
    <text evidence="8">Belongs to the anion channel-forming bestrophin (TC 1.A.46) family.</text>
</comment>
<dbReference type="PANTHER" id="PTHR33281">
    <property type="entry name" value="UPF0187 PROTEIN YNEE"/>
    <property type="match status" value="1"/>
</dbReference>
<evidence type="ECO:0008006" key="13">
    <source>
        <dbReference type="Google" id="ProtNLM"/>
    </source>
</evidence>
<organism evidence="11 12">
    <name type="scientific">Okeania hirsuta</name>
    <dbReference type="NCBI Taxonomy" id="1458930"/>
    <lineage>
        <taxon>Bacteria</taxon>
        <taxon>Bacillati</taxon>
        <taxon>Cyanobacteriota</taxon>
        <taxon>Cyanophyceae</taxon>
        <taxon>Oscillatoriophycideae</taxon>
        <taxon>Oscillatoriales</taxon>
        <taxon>Microcoleaceae</taxon>
        <taxon>Okeania</taxon>
    </lineage>
</organism>
<keyword evidence="4 10" id="KW-0812">Transmembrane</keyword>
<evidence type="ECO:0000256" key="7">
    <source>
        <dbReference type="ARBA" id="ARBA00023136"/>
    </source>
</evidence>
<keyword evidence="7 10" id="KW-0472">Membrane</keyword>
<comment type="subcellular location">
    <subcellularLocation>
        <location evidence="1">Cell membrane</location>
        <topology evidence="1">Multi-pass membrane protein</topology>
    </subcellularLocation>
</comment>
<proteinExistence type="inferred from homology"/>
<gene>
    <name evidence="11" type="ORF">D5R40_04880</name>
</gene>
<dbReference type="RefSeq" id="WP_124144639.1">
    <property type="nucleotide sequence ID" value="NZ_CAWOKI010000029.1"/>
</dbReference>
<keyword evidence="6" id="KW-0406">Ion transport</keyword>
<evidence type="ECO:0000313" key="11">
    <source>
        <dbReference type="EMBL" id="RQH52724.1"/>
    </source>
</evidence>
<comment type="caution">
    <text evidence="11">The sequence shown here is derived from an EMBL/GenBank/DDBJ whole genome shotgun (WGS) entry which is preliminary data.</text>
</comment>
<keyword evidence="3" id="KW-1003">Cell membrane</keyword>
<dbReference type="PANTHER" id="PTHR33281:SF19">
    <property type="entry name" value="VOLTAGE-DEPENDENT ANION CHANNEL-FORMING PROTEIN YNEE"/>
    <property type="match status" value="1"/>
</dbReference>
<reference evidence="11 12" key="1">
    <citation type="journal article" date="2018" name="ACS Chem. Biol.">
        <title>Ketoreductase domain dysfunction expands chemodiversity: malyngamide biosynthesis in the cyanobacterium Okeania hirsuta.</title>
        <authorList>
            <person name="Moss N.A."/>
            <person name="Leao T."/>
            <person name="Rankin M."/>
            <person name="McCullough T.M."/>
            <person name="Qu P."/>
            <person name="Korobeynikov A."/>
            <person name="Smith J.L."/>
            <person name="Gerwick L."/>
            <person name="Gerwick W.H."/>
        </authorList>
    </citation>
    <scope>NUCLEOTIDE SEQUENCE [LARGE SCALE GENOMIC DNA]</scope>
    <source>
        <strain evidence="11 12">PAB10Feb10-1</strain>
    </source>
</reference>
<feature type="transmembrane region" description="Helical" evidence="10">
    <location>
        <begin position="220"/>
        <end position="240"/>
    </location>
</feature>
<dbReference type="Pfam" id="PF25539">
    <property type="entry name" value="Bestrophin_2"/>
    <property type="match status" value="1"/>
</dbReference>
<feature type="transmembrane region" description="Helical" evidence="10">
    <location>
        <begin position="51"/>
        <end position="70"/>
    </location>
</feature>
<dbReference type="EMBL" id="RCBY01000016">
    <property type="protein sequence ID" value="RQH52724.1"/>
    <property type="molecule type" value="Genomic_DNA"/>
</dbReference>
<feature type="coiled-coil region" evidence="9">
    <location>
        <begin position="125"/>
        <end position="152"/>
    </location>
</feature>
<evidence type="ECO:0000256" key="5">
    <source>
        <dbReference type="ARBA" id="ARBA00022989"/>
    </source>
</evidence>
<dbReference type="OrthoDB" id="445589at2"/>
<accession>A0A3N6QRT3</accession>
<dbReference type="GO" id="GO:0005254">
    <property type="term" value="F:chloride channel activity"/>
    <property type="evidence" value="ECO:0007669"/>
    <property type="project" value="InterPro"/>
</dbReference>
<dbReference type="InterPro" id="IPR044669">
    <property type="entry name" value="YneE/VCCN1/2-like"/>
</dbReference>
<evidence type="ECO:0000256" key="1">
    <source>
        <dbReference type="ARBA" id="ARBA00004651"/>
    </source>
</evidence>
<evidence type="ECO:0000256" key="10">
    <source>
        <dbReference type="SAM" id="Phobius"/>
    </source>
</evidence>
<evidence type="ECO:0000256" key="8">
    <source>
        <dbReference type="ARBA" id="ARBA00034708"/>
    </source>
</evidence>
<feature type="transmembrane region" description="Helical" evidence="10">
    <location>
        <begin position="21"/>
        <end position="39"/>
    </location>
</feature>
<name>A0A3N6QRT3_9CYAN</name>
<keyword evidence="2" id="KW-0813">Transport</keyword>